<evidence type="ECO:0000313" key="4">
    <source>
        <dbReference type="RefSeq" id="XP_025412277.1"/>
    </source>
</evidence>
<dbReference type="RefSeq" id="XP_025412277.1">
    <property type="nucleotide sequence ID" value="XM_025556492.1"/>
</dbReference>
<feature type="region of interest" description="Disordered" evidence="1">
    <location>
        <begin position="304"/>
        <end position="332"/>
    </location>
</feature>
<dbReference type="InterPro" id="IPR003961">
    <property type="entry name" value="FN3_dom"/>
</dbReference>
<dbReference type="GeneID" id="112684809"/>
<feature type="region of interest" description="Disordered" evidence="1">
    <location>
        <begin position="190"/>
        <end position="217"/>
    </location>
</feature>
<accession>A0A8B8FNM4</accession>
<dbReference type="InterPro" id="IPR056565">
    <property type="entry name" value="Fn3_ATF7IP"/>
</dbReference>
<feature type="compositionally biased region" description="Polar residues" evidence="1">
    <location>
        <begin position="304"/>
        <end position="314"/>
    </location>
</feature>
<dbReference type="InterPro" id="IPR013783">
    <property type="entry name" value="Ig-like_fold"/>
</dbReference>
<gene>
    <name evidence="4" type="primary">LOC112684809</name>
</gene>
<dbReference type="GO" id="GO:0006355">
    <property type="term" value="P:regulation of DNA-templated transcription"/>
    <property type="evidence" value="ECO:0007669"/>
    <property type="project" value="TreeGrafter"/>
</dbReference>
<proteinExistence type="predicted"/>
<feature type="compositionally biased region" description="Polar residues" evidence="1">
    <location>
        <begin position="72"/>
        <end position="89"/>
    </location>
</feature>
<dbReference type="PROSITE" id="PS50853">
    <property type="entry name" value="FN3"/>
    <property type="match status" value="1"/>
</dbReference>
<dbReference type="Proteomes" id="UP000694846">
    <property type="component" value="Unplaced"/>
</dbReference>
<sequence>MAVTATATTASATITTVANTITTTAVSRDAVTVPRSPNVTHSTASSKLDYSNSAAALLINEISAANDKNDDAQNQQKPEAVAETSTANSKPLNVLNESTSISFSPINELTIGLKRTLSDDILVSDKIKKSKLTVDNSNSNEKIEVSTLIHRNNPKENDIKVLNKKPKNINTIKESSHLNKIYDSSVSNEIPKNNSVKDIPDNQNHNNTNDISSDNHNVYSPYKTSICKKVDDKNQSSNIFINTSTCGVEIISAGSVYDSENDDDVNDNSSLLNSSCSDKLVIVENSDLEDADNISQFRDKIESNVNETSKTESIQGAKDIEDVESDSNSESTNQNVELILDEKDVQNVLNGISEMADNDFPYLLKCFNDKNMTFTQFESICTQKMLEVMTEKLGNGRHRKELQMILEREKIWRTKFSTLNRQCKELKTIVSMHMNDLRNNPNAKPHVITRTVGLQAVLTPKKDSSVQSSKVNIASTSVQQHEEPSEAIDITSDDENDVIVLDKIKNPKPSCSKNVECATNTTPIKQKPRITNELPIKSVPPAVPINEDNTVTIDLTEDDDIEVSNGVSLDKSPIKIVRQTTLNPGVSPGTLPAQLTAKPPHILPKNITYIEIPNLSNSSYIGNTQIANATSLSSMNRDPHKRSIFYKVVASNLVQQPVNVGQTLKPVQVGSTLKSVQVQRHSLNPVIKSVKPGVAFTTRPVSASKSNGTLQPVPPAIPIEKHPAPLPNPPLQRNVPTSKKIPPAPRMTLAKSPDSKALVLSWNMSLNNTHAEISGYQIFAYKESPTDIPRSDLWKEIGNVNALPLPMACSLTKFVAGERYHFAVRAKDVYSRVGPFSVAHSIYSSF</sequence>
<dbReference type="GO" id="GO:0003712">
    <property type="term" value="F:transcription coregulator activity"/>
    <property type="evidence" value="ECO:0007669"/>
    <property type="project" value="TreeGrafter"/>
</dbReference>
<protein>
    <submittedName>
        <fullName evidence="4">Uncharacterized protein LOC112684809</fullName>
    </submittedName>
</protein>
<dbReference type="AlphaFoldDB" id="A0A8B8FNM4"/>
<feature type="domain" description="Fibronectin type-III" evidence="2">
    <location>
        <begin position="742"/>
        <end position="846"/>
    </location>
</feature>
<dbReference type="InterPro" id="IPR026085">
    <property type="entry name" value="ATF7-int"/>
</dbReference>
<dbReference type="SUPFAM" id="SSF49265">
    <property type="entry name" value="Fibronectin type III"/>
    <property type="match status" value="1"/>
</dbReference>
<feature type="compositionally biased region" description="Polar residues" evidence="1">
    <location>
        <begin position="468"/>
        <end position="479"/>
    </location>
</feature>
<organism evidence="3 4">
    <name type="scientific">Sipha flava</name>
    <name type="common">yellow sugarcane aphid</name>
    <dbReference type="NCBI Taxonomy" id="143950"/>
    <lineage>
        <taxon>Eukaryota</taxon>
        <taxon>Metazoa</taxon>
        <taxon>Ecdysozoa</taxon>
        <taxon>Arthropoda</taxon>
        <taxon>Hexapoda</taxon>
        <taxon>Insecta</taxon>
        <taxon>Pterygota</taxon>
        <taxon>Neoptera</taxon>
        <taxon>Paraneoptera</taxon>
        <taxon>Hemiptera</taxon>
        <taxon>Sternorrhyncha</taxon>
        <taxon>Aphidomorpha</taxon>
        <taxon>Aphidoidea</taxon>
        <taxon>Aphididae</taxon>
        <taxon>Sipha</taxon>
    </lineage>
</organism>
<evidence type="ECO:0000256" key="1">
    <source>
        <dbReference type="SAM" id="MobiDB-lite"/>
    </source>
</evidence>
<evidence type="ECO:0000259" key="2">
    <source>
        <dbReference type="PROSITE" id="PS50853"/>
    </source>
</evidence>
<evidence type="ECO:0000313" key="3">
    <source>
        <dbReference type="Proteomes" id="UP000694846"/>
    </source>
</evidence>
<dbReference type="Pfam" id="PF16794">
    <property type="entry name" value="fn3_4"/>
    <property type="match status" value="1"/>
</dbReference>
<dbReference type="PANTHER" id="PTHR23210:SF26">
    <property type="entry name" value="ACTIVATING TRANSCRIPTION FACTOR 7-INTERACTING PROTEIN 1"/>
    <property type="match status" value="1"/>
</dbReference>
<reference evidence="4" key="1">
    <citation type="submission" date="2025-08" db="UniProtKB">
        <authorList>
            <consortium name="RefSeq"/>
        </authorList>
    </citation>
    <scope>IDENTIFICATION</scope>
    <source>
        <tissue evidence="4">Whole body</tissue>
    </source>
</reference>
<dbReference type="PANTHER" id="PTHR23210">
    <property type="entry name" value="ACTIVATING TRANSCRIPTION FACTOR 7 INTERACTING PROTEIN"/>
    <property type="match status" value="1"/>
</dbReference>
<dbReference type="GO" id="GO:0005634">
    <property type="term" value="C:nucleus"/>
    <property type="evidence" value="ECO:0007669"/>
    <property type="project" value="TreeGrafter"/>
</dbReference>
<feature type="region of interest" description="Disordered" evidence="1">
    <location>
        <begin position="66"/>
        <end position="89"/>
    </location>
</feature>
<dbReference type="GO" id="GO:0005667">
    <property type="term" value="C:transcription regulator complex"/>
    <property type="evidence" value="ECO:0007669"/>
    <property type="project" value="TreeGrafter"/>
</dbReference>
<name>A0A8B8FNM4_9HEMI</name>
<dbReference type="OrthoDB" id="2434995at2759"/>
<dbReference type="Gene3D" id="2.60.40.10">
    <property type="entry name" value="Immunoglobulins"/>
    <property type="match status" value="1"/>
</dbReference>
<feature type="region of interest" description="Disordered" evidence="1">
    <location>
        <begin position="468"/>
        <end position="487"/>
    </location>
</feature>
<dbReference type="InterPro" id="IPR036116">
    <property type="entry name" value="FN3_sf"/>
</dbReference>
<keyword evidence="3" id="KW-1185">Reference proteome</keyword>